<keyword evidence="3" id="KW-1185">Reference proteome</keyword>
<dbReference type="AlphaFoldDB" id="A0A9X3HW55"/>
<dbReference type="InterPro" id="IPR003607">
    <property type="entry name" value="HD/PDEase_dom"/>
</dbReference>
<evidence type="ECO:0000259" key="1">
    <source>
        <dbReference type="PROSITE" id="PS51831"/>
    </source>
</evidence>
<organism evidence="2 3">
    <name type="scientific">Vibrio qingdaonensis</name>
    <dbReference type="NCBI Taxonomy" id="2829491"/>
    <lineage>
        <taxon>Bacteria</taxon>
        <taxon>Pseudomonadati</taxon>
        <taxon>Pseudomonadota</taxon>
        <taxon>Gammaproteobacteria</taxon>
        <taxon>Vibrionales</taxon>
        <taxon>Vibrionaceae</taxon>
        <taxon>Vibrio</taxon>
    </lineage>
</organism>
<accession>A0A9X3HW55</accession>
<dbReference type="PROSITE" id="PS51831">
    <property type="entry name" value="HD"/>
    <property type="match status" value="1"/>
</dbReference>
<dbReference type="EMBL" id="JAKRRY010000007">
    <property type="protein sequence ID" value="MCW8345908.1"/>
    <property type="molecule type" value="Genomic_DNA"/>
</dbReference>
<dbReference type="CDD" id="cd00077">
    <property type="entry name" value="HDc"/>
    <property type="match status" value="1"/>
</dbReference>
<comment type="caution">
    <text evidence="2">The sequence shown here is derived from an EMBL/GenBank/DDBJ whole genome shotgun (WGS) entry which is preliminary data.</text>
</comment>
<dbReference type="InterPro" id="IPR006674">
    <property type="entry name" value="HD_domain"/>
</dbReference>
<dbReference type="SUPFAM" id="SSF109604">
    <property type="entry name" value="HD-domain/PDEase-like"/>
    <property type="match status" value="1"/>
</dbReference>
<evidence type="ECO:0000313" key="3">
    <source>
        <dbReference type="Proteomes" id="UP001155587"/>
    </source>
</evidence>
<feature type="domain" description="HD" evidence="1">
    <location>
        <begin position="8"/>
        <end position="112"/>
    </location>
</feature>
<dbReference type="Proteomes" id="UP001155587">
    <property type="component" value="Unassembled WGS sequence"/>
</dbReference>
<dbReference type="PANTHER" id="PTHR33594">
    <property type="entry name" value="SUPERFAMILY HYDROLASE, PUTATIVE (AFU_ORTHOLOGUE AFUA_1G03035)-RELATED"/>
    <property type="match status" value="1"/>
</dbReference>
<dbReference type="Gene3D" id="1.10.3210.50">
    <property type="match status" value="1"/>
</dbReference>
<gene>
    <name evidence="2" type="ORF">MD535_07795</name>
</gene>
<sequence length="193" mass="21327">MTTDPAHDLNHVLRVVNTATQLAVAEGANLDIVLPAAFLHDCFTYPKDHPERKQSSFIAANKASDFLSTIGYPGHHISAIHHAIVAHSYSANIEPTSLEARVVQDADRLDALGAVGVTRCIQVSASLGRTLYSANDPFCAERSPDDSQFTIDHFYTKLFSIAKTMRTEAGRSEAMMRMKFMQSYLTQLEREIS</sequence>
<reference evidence="2" key="1">
    <citation type="submission" date="2022-02" db="EMBL/GenBank/DDBJ databases">
        <title>Vibrio sp. nov, a new bacterium isolated from seawater.</title>
        <authorList>
            <person name="Yuan Y."/>
        </authorList>
    </citation>
    <scope>NUCLEOTIDE SEQUENCE</scope>
    <source>
        <strain evidence="2">ZSDZ65</strain>
    </source>
</reference>
<dbReference type="RefSeq" id="WP_265674352.1">
    <property type="nucleotide sequence ID" value="NZ_JAKRRY010000007.1"/>
</dbReference>
<evidence type="ECO:0000313" key="2">
    <source>
        <dbReference type="EMBL" id="MCW8345908.1"/>
    </source>
</evidence>
<proteinExistence type="predicted"/>
<name>A0A9X3HW55_9VIBR</name>
<dbReference type="PANTHER" id="PTHR33594:SF1">
    <property type="entry name" value="HD_PDEASE DOMAIN-CONTAINING PROTEIN"/>
    <property type="match status" value="1"/>
</dbReference>
<dbReference type="SMART" id="SM00471">
    <property type="entry name" value="HDc"/>
    <property type="match status" value="1"/>
</dbReference>
<dbReference type="Pfam" id="PF01966">
    <property type="entry name" value="HD"/>
    <property type="match status" value="1"/>
</dbReference>
<protein>
    <submittedName>
        <fullName evidence="2">HD domain-containing protein</fullName>
    </submittedName>
</protein>